<dbReference type="STRING" id="1265313.HRUBRA_02126"/>
<dbReference type="AlphaFoldDB" id="A0A095VP93"/>
<proteinExistence type="predicted"/>
<evidence type="ECO:0000313" key="14">
    <source>
        <dbReference type="Proteomes" id="UP000029640"/>
    </source>
</evidence>
<gene>
    <name evidence="13" type="ORF">HRUBRA_02126</name>
</gene>
<dbReference type="Proteomes" id="UP000029640">
    <property type="component" value="Unassembled WGS sequence"/>
</dbReference>
<dbReference type="InterPro" id="IPR039426">
    <property type="entry name" value="TonB-dep_rcpt-like"/>
</dbReference>
<dbReference type="Pfam" id="PF07715">
    <property type="entry name" value="Plug"/>
    <property type="match status" value="1"/>
</dbReference>
<keyword evidence="7" id="KW-0406">Ion transport</keyword>
<dbReference type="InterPro" id="IPR036942">
    <property type="entry name" value="Beta-barrel_TonB_sf"/>
</dbReference>
<evidence type="ECO:0000256" key="7">
    <source>
        <dbReference type="ARBA" id="ARBA00023065"/>
    </source>
</evidence>
<feature type="domain" description="TonB-dependent receptor plug" evidence="12">
    <location>
        <begin position="40"/>
        <end position="144"/>
    </location>
</feature>
<dbReference type="OrthoDB" id="127311at2"/>
<comment type="subcellular location">
    <subcellularLocation>
        <location evidence="1">Cell outer membrane</location>
        <topology evidence="1">Multi-pass membrane protein</topology>
    </subcellularLocation>
</comment>
<keyword evidence="4" id="KW-0410">Iron transport</keyword>
<accession>A0A095VP93</accession>
<keyword evidence="9" id="KW-0472">Membrane</keyword>
<evidence type="ECO:0000256" key="8">
    <source>
        <dbReference type="ARBA" id="ARBA00023077"/>
    </source>
</evidence>
<evidence type="ECO:0000313" key="13">
    <source>
        <dbReference type="EMBL" id="KGE03292.1"/>
    </source>
</evidence>
<dbReference type="GO" id="GO:0009279">
    <property type="term" value="C:cell outer membrane"/>
    <property type="evidence" value="ECO:0007669"/>
    <property type="project" value="UniProtKB-SubCell"/>
</dbReference>
<evidence type="ECO:0000256" key="11">
    <source>
        <dbReference type="SAM" id="SignalP"/>
    </source>
</evidence>
<dbReference type="RefSeq" id="WP_035518050.1">
    <property type="nucleotide sequence ID" value="NZ_KN234799.1"/>
</dbReference>
<reference evidence="13 14" key="1">
    <citation type="journal article" date="2014" name="Genome Announc.">
        <title>Genome Sequence of Gammaproteobacterial Pseudohaliea rubra Type Strain DSM 19751, Isolated from Coastal Seawater of the Mediterranean Sea.</title>
        <authorList>
            <person name="Spring S."/>
            <person name="Fiebig A."/>
            <person name="Riedel T."/>
            <person name="Goker M."/>
            <person name="Klenk H.P."/>
        </authorList>
    </citation>
    <scope>NUCLEOTIDE SEQUENCE [LARGE SCALE GENOMIC DNA]</scope>
    <source>
        <strain evidence="13 14">DSM 19751</strain>
    </source>
</reference>
<dbReference type="PANTHER" id="PTHR32552">
    <property type="entry name" value="FERRICHROME IRON RECEPTOR-RELATED"/>
    <property type="match status" value="1"/>
</dbReference>
<organism evidence="13 14">
    <name type="scientific">Pseudohaliea rubra DSM 19751</name>
    <dbReference type="NCBI Taxonomy" id="1265313"/>
    <lineage>
        <taxon>Bacteria</taxon>
        <taxon>Pseudomonadati</taxon>
        <taxon>Pseudomonadota</taxon>
        <taxon>Gammaproteobacteria</taxon>
        <taxon>Cellvibrionales</taxon>
        <taxon>Halieaceae</taxon>
        <taxon>Pseudohaliea</taxon>
    </lineage>
</organism>
<comment type="caution">
    <text evidence="13">The sequence shown here is derived from an EMBL/GenBank/DDBJ whole genome shotgun (WGS) entry which is preliminary data.</text>
</comment>
<dbReference type="Gene3D" id="2.40.170.20">
    <property type="entry name" value="TonB-dependent receptor, beta-barrel domain"/>
    <property type="match status" value="1"/>
</dbReference>
<keyword evidence="11" id="KW-0732">Signal</keyword>
<evidence type="ECO:0000256" key="6">
    <source>
        <dbReference type="ARBA" id="ARBA00023004"/>
    </source>
</evidence>
<keyword evidence="2" id="KW-0813">Transport</keyword>
<dbReference type="InterPro" id="IPR012910">
    <property type="entry name" value="Plug_dom"/>
</dbReference>
<keyword evidence="13" id="KW-0675">Receptor</keyword>
<evidence type="ECO:0000256" key="5">
    <source>
        <dbReference type="ARBA" id="ARBA00022692"/>
    </source>
</evidence>
<evidence type="ECO:0000256" key="4">
    <source>
        <dbReference type="ARBA" id="ARBA00022496"/>
    </source>
</evidence>
<keyword evidence="10" id="KW-0998">Cell outer membrane</keyword>
<evidence type="ECO:0000256" key="10">
    <source>
        <dbReference type="ARBA" id="ARBA00023237"/>
    </source>
</evidence>
<evidence type="ECO:0000256" key="1">
    <source>
        <dbReference type="ARBA" id="ARBA00004571"/>
    </source>
</evidence>
<dbReference type="GO" id="GO:0006826">
    <property type="term" value="P:iron ion transport"/>
    <property type="evidence" value="ECO:0007669"/>
    <property type="project" value="UniProtKB-KW"/>
</dbReference>
<feature type="signal peptide" evidence="11">
    <location>
        <begin position="1"/>
        <end position="19"/>
    </location>
</feature>
<evidence type="ECO:0000256" key="3">
    <source>
        <dbReference type="ARBA" id="ARBA00022452"/>
    </source>
</evidence>
<dbReference type="EMBL" id="AUVB01000060">
    <property type="protein sequence ID" value="KGE03292.1"/>
    <property type="molecule type" value="Genomic_DNA"/>
</dbReference>
<sequence>MPRRLLTCAVVALAATSQAENLPLLEEIVITVSKRDATRLDVPGTVAVFDAGLLRDEGVGDIRAAQALLPAMRLQQENTSTQVYIRGIGSTLDFPQLDPPSSLHLNSVYVPREANSTALFDLTQLEVLPGPQGTLYGRSTLGGVVNASFARPADGNPGYLLLEAGNYDSRRVSAAGDVAAGRDLTLRLATDYQQRDGYLASGADALDNLAGRLSLAWTPGDRFSAYGWINIAAMDGSPPNLVVKGADPRSGQLSPDSYLRSDPWNDRFPEPWAGFLPFGQPQAEEYRDYKNLLAGGEFSYRLSPTLTLSYLPAFTDFAVSSNYWLGAFPANKTDSYQQQIHELRLLGSAGWGDWLAGLYAYRMDSDGYFIFGGFDTVALPGPAGLPVPVSIVDENRIEGLAAFGEVELALGDVWRLTLGGRLSSDRRSGAGRFFDGAGLAPFEADGDGEYDHLDLKVALSRDIGSGLVAYGTVQTGYMPGTFNPYAGTAAQPNTVDEAELVSYALGLKGSSAGGGVRGSVEAFYYDYAGLFGSAYNTVLNATETFNVDQTEVRGVQFELELQPTARSGLSLSGAWIDAEYTDFDLPDGTASYDGFRAQYAPEWSLVARYHHDMALAGGRLRAVLSSRYESSFWADFSHTPGGRQRAARKSNAQLTWYPAGEGWSMGLWVRNIENEAVIAATAGGSNLPANPDAATASLEAPRTWGARFTLDF</sequence>
<keyword evidence="5" id="KW-0812">Transmembrane</keyword>
<keyword evidence="8" id="KW-0798">TonB box</keyword>
<dbReference type="HOGENOM" id="CLU_008287_15_0_6"/>
<dbReference type="eggNOG" id="COG4774">
    <property type="taxonomic scope" value="Bacteria"/>
</dbReference>
<evidence type="ECO:0000256" key="9">
    <source>
        <dbReference type="ARBA" id="ARBA00023136"/>
    </source>
</evidence>
<keyword evidence="6" id="KW-0408">Iron</keyword>
<name>A0A095VP93_9GAMM</name>
<dbReference type="SUPFAM" id="SSF56935">
    <property type="entry name" value="Porins"/>
    <property type="match status" value="1"/>
</dbReference>
<evidence type="ECO:0000259" key="12">
    <source>
        <dbReference type="Pfam" id="PF07715"/>
    </source>
</evidence>
<keyword evidence="3" id="KW-1134">Transmembrane beta strand</keyword>
<keyword evidence="14" id="KW-1185">Reference proteome</keyword>
<evidence type="ECO:0000256" key="2">
    <source>
        <dbReference type="ARBA" id="ARBA00022448"/>
    </source>
</evidence>
<protein>
    <submittedName>
        <fullName evidence="13">TonB-dependent receptor</fullName>
    </submittedName>
</protein>
<dbReference type="PANTHER" id="PTHR32552:SF81">
    <property type="entry name" value="TONB-DEPENDENT OUTER MEMBRANE RECEPTOR"/>
    <property type="match status" value="1"/>
</dbReference>
<feature type="chain" id="PRO_5001919601" evidence="11">
    <location>
        <begin position="20"/>
        <end position="712"/>
    </location>
</feature>